<evidence type="ECO:0000313" key="2">
    <source>
        <dbReference type="EMBL" id="KUL29655.1"/>
    </source>
</evidence>
<dbReference type="AlphaFoldDB" id="A0A101JMJ5"/>
<proteinExistence type="predicted"/>
<keyword evidence="3" id="KW-1185">Reference proteome</keyword>
<dbReference type="InterPro" id="IPR051680">
    <property type="entry name" value="ATP-dep_Glu-Cys_Ligase-2"/>
</dbReference>
<comment type="caution">
    <text evidence="2">The sequence shown here is derived from an EMBL/GenBank/DDBJ whole genome shotgun (WGS) entry which is preliminary data.</text>
</comment>
<protein>
    <recommendedName>
        <fullName evidence="1">Circularly permuted ATP-grasp type 2 domain-containing protein</fullName>
    </recommendedName>
</protein>
<dbReference type="Pfam" id="PF14403">
    <property type="entry name" value="CP_ATPgrasp_2"/>
    <property type="match status" value="1"/>
</dbReference>
<dbReference type="Gene3D" id="3.40.50.11290">
    <property type="match status" value="1"/>
</dbReference>
<name>A0A101JMJ5_CHLLI</name>
<dbReference type="InterPro" id="IPR025841">
    <property type="entry name" value="CP_ATPgrasp_2"/>
</dbReference>
<dbReference type="OrthoDB" id="9803842at2"/>
<gene>
    <name evidence="2" type="ORF">ASB62_05205</name>
</gene>
<evidence type="ECO:0000259" key="1">
    <source>
        <dbReference type="Pfam" id="PF14403"/>
    </source>
</evidence>
<dbReference type="PANTHER" id="PTHR34595:SF7">
    <property type="entry name" value="SLL1039 PROTEIN"/>
    <property type="match status" value="1"/>
</dbReference>
<dbReference type="EMBL" id="LMBR01000121">
    <property type="protein sequence ID" value="KUL29655.1"/>
    <property type="molecule type" value="Genomic_DNA"/>
</dbReference>
<organism evidence="2 3">
    <name type="scientific">Chlorobium limicola</name>
    <dbReference type="NCBI Taxonomy" id="1092"/>
    <lineage>
        <taxon>Bacteria</taxon>
        <taxon>Pseudomonadati</taxon>
        <taxon>Chlorobiota</taxon>
        <taxon>Chlorobiia</taxon>
        <taxon>Chlorobiales</taxon>
        <taxon>Chlorobiaceae</taxon>
        <taxon>Chlorobium/Pelodictyon group</taxon>
        <taxon>Chlorobium</taxon>
    </lineage>
</organism>
<dbReference type="Gene3D" id="3.30.1490.270">
    <property type="match status" value="1"/>
</dbReference>
<dbReference type="PIRSF" id="PIRSF005522">
    <property type="entry name" value="UCP005522"/>
    <property type="match status" value="1"/>
</dbReference>
<sequence length="482" mass="55045">MISLFERYEACPDRFFDEVLLPEGKPREHYDKMIHRFGQFSTEDIRTRRQVVNVFFRNQGITFTVYGVDEGIERIFPFDLIPRIIPSDEWQRIERGLIQRITALNEFLADIYSNQKILRDKVVPAELVLGSKHFIREFIGVKPPLGVYIHVTGSDIIRDAQGRYMVLEDNLRTPSGVSYMLQNRQALKRAFPVLFDRYKVRPIDNYPQELLRTLQEISPTSRPEPNVVVLTPGIYNSAYFEHSFLARQMGVELTEGRDLVINNNKVYTRTTKGLQRVDVIYRRVDDDFLDPLVFRPDSKLGVAGLINAYRKGNVALANAIGTGVADDKVIYSFVPKMIRYYLNEDPILDNVDTWLANNPKDLKYILENLDKLVVKSANESGGYGMLVGPESTLEERERFAEKIVADPRNYIAQPTISLSRHPSFFNDCELAGCHIDLRPYVLYGKTPTIVPGGLTRVALKRGSLVVNSSQGGGSKDTWVIDE</sequence>
<dbReference type="SUPFAM" id="SSF56059">
    <property type="entry name" value="Glutathione synthetase ATP-binding domain-like"/>
    <property type="match status" value="1"/>
</dbReference>
<feature type="domain" description="Circularly permuted ATP-grasp type 2" evidence="1">
    <location>
        <begin position="82"/>
        <end position="458"/>
    </location>
</feature>
<dbReference type="PANTHER" id="PTHR34595">
    <property type="entry name" value="BLR5612 PROTEIN"/>
    <property type="match status" value="1"/>
</dbReference>
<accession>A0A101JMJ5</accession>
<dbReference type="InterPro" id="IPR016450">
    <property type="entry name" value="UCP005522"/>
</dbReference>
<dbReference type="Proteomes" id="UP000053937">
    <property type="component" value="Unassembled WGS sequence"/>
</dbReference>
<reference evidence="2 3" key="1">
    <citation type="submission" date="2015-10" db="EMBL/GenBank/DDBJ databases">
        <title>Draft Genome Sequence of Chlorobium limicola strain Frasassi Growing under Artificial Lighting in the Frasassi Cave System.</title>
        <authorList>
            <person name="Mansor M."/>
            <person name="Macalady J."/>
        </authorList>
    </citation>
    <scope>NUCLEOTIDE SEQUENCE [LARGE SCALE GENOMIC DNA]</scope>
    <source>
        <strain evidence="2 3">Frasassi</strain>
    </source>
</reference>
<evidence type="ECO:0000313" key="3">
    <source>
        <dbReference type="Proteomes" id="UP000053937"/>
    </source>
</evidence>
<dbReference type="RefSeq" id="WP_059138919.1">
    <property type="nucleotide sequence ID" value="NZ_LMBR01000121.1"/>
</dbReference>